<dbReference type="InterPro" id="IPR019933">
    <property type="entry name" value="DivIVA_domain"/>
</dbReference>
<dbReference type="Proteomes" id="UP001589613">
    <property type="component" value="Unassembled WGS sequence"/>
</dbReference>
<accession>A0ABV5V0B0</accession>
<name>A0ABV5V0B0_9MICO</name>
<protein>
    <submittedName>
        <fullName evidence="1">DivIVA domain-containing protein</fullName>
    </submittedName>
</protein>
<evidence type="ECO:0000313" key="1">
    <source>
        <dbReference type="EMBL" id="MFB9731238.1"/>
    </source>
</evidence>
<dbReference type="EMBL" id="JBHMAX010000007">
    <property type="protein sequence ID" value="MFB9731238.1"/>
    <property type="molecule type" value="Genomic_DNA"/>
</dbReference>
<dbReference type="NCBIfam" id="TIGR03544">
    <property type="entry name" value="DivI1A_domain"/>
    <property type="match status" value="1"/>
</dbReference>
<comment type="caution">
    <text evidence="1">The sequence shown here is derived from an EMBL/GenBank/DDBJ whole genome shotgun (WGS) entry which is preliminary data.</text>
</comment>
<evidence type="ECO:0000313" key="2">
    <source>
        <dbReference type="Proteomes" id="UP001589613"/>
    </source>
</evidence>
<organism evidence="1 2">
    <name type="scientific">Ornithinimicrobium kibberense</name>
    <dbReference type="NCBI Taxonomy" id="282060"/>
    <lineage>
        <taxon>Bacteria</taxon>
        <taxon>Bacillati</taxon>
        <taxon>Actinomycetota</taxon>
        <taxon>Actinomycetes</taxon>
        <taxon>Micrococcales</taxon>
        <taxon>Ornithinimicrobiaceae</taxon>
        <taxon>Ornithinimicrobium</taxon>
    </lineage>
</organism>
<dbReference type="Gene3D" id="6.10.250.660">
    <property type="match status" value="1"/>
</dbReference>
<dbReference type="RefSeq" id="WP_141337867.1">
    <property type="nucleotide sequence ID" value="NZ_JBHMAX010000007.1"/>
</dbReference>
<sequence>MIILGAVVAVLVLGAGLAWLVARTDVPGVPPAVTTESAVPLPAGPVGPDQVRDLRFDQAVRGYRMAQVDEALRRLGQELAARDAEIARLRDQAGVPRATEARHAHADLLGGMDG</sequence>
<keyword evidence="2" id="KW-1185">Reference proteome</keyword>
<reference evidence="1 2" key="1">
    <citation type="submission" date="2024-09" db="EMBL/GenBank/DDBJ databases">
        <authorList>
            <person name="Sun Q."/>
            <person name="Mori K."/>
        </authorList>
    </citation>
    <scope>NUCLEOTIDE SEQUENCE [LARGE SCALE GENOMIC DNA]</scope>
    <source>
        <strain evidence="1 2">JCM 12763</strain>
    </source>
</reference>
<proteinExistence type="predicted"/>
<gene>
    <name evidence="1" type="ORF">ACFFN0_04170</name>
</gene>